<dbReference type="InterPro" id="IPR027417">
    <property type="entry name" value="P-loop_NTPase"/>
</dbReference>
<dbReference type="RefSeq" id="WP_151023404.1">
    <property type="nucleotide sequence ID" value="NZ_BAAAEB010000014.1"/>
</dbReference>
<dbReference type="GO" id="GO:0005886">
    <property type="term" value="C:plasma membrane"/>
    <property type="evidence" value="ECO:0007669"/>
    <property type="project" value="TreeGrafter"/>
</dbReference>
<dbReference type="SMART" id="SM00382">
    <property type="entry name" value="AAA"/>
    <property type="match status" value="1"/>
</dbReference>
<organism evidence="8 9">
    <name type="scientific">Cupriavidus gilardii</name>
    <dbReference type="NCBI Taxonomy" id="82541"/>
    <lineage>
        <taxon>Bacteria</taxon>
        <taxon>Pseudomonadati</taxon>
        <taxon>Pseudomonadota</taxon>
        <taxon>Betaproteobacteria</taxon>
        <taxon>Burkholderiales</taxon>
        <taxon>Burkholderiaceae</taxon>
        <taxon>Cupriavidus</taxon>
    </lineage>
</organism>
<dbReference type="Pfam" id="PF00005">
    <property type="entry name" value="ABC_tran"/>
    <property type="match status" value="1"/>
</dbReference>
<keyword evidence="2" id="KW-1003">Cell membrane</keyword>
<reference evidence="8 9" key="1">
    <citation type="submission" date="2020-05" db="EMBL/GenBank/DDBJ databases">
        <title>MicrobeNet Type strains.</title>
        <authorList>
            <person name="Nicholson A.C."/>
        </authorList>
    </citation>
    <scope>NUCLEOTIDE SEQUENCE [LARGE SCALE GENOMIC DNA]</scope>
    <source>
        <strain evidence="8 9">ATCC 700815</strain>
    </source>
</reference>
<protein>
    <submittedName>
        <fullName evidence="8">ABC transporter ATP-binding protein</fullName>
    </submittedName>
</protein>
<dbReference type="InterPro" id="IPR051120">
    <property type="entry name" value="ABC_AA/LPS_Transport"/>
</dbReference>
<dbReference type="FunFam" id="3.40.50.300:FF:000421">
    <property type="entry name" value="Branched-chain amino acid ABC transporter ATP-binding protein"/>
    <property type="match status" value="1"/>
</dbReference>
<evidence type="ECO:0000256" key="3">
    <source>
        <dbReference type="ARBA" id="ARBA00022519"/>
    </source>
</evidence>
<keyword evidence="4" id="KW-0547">Nucleotide-binding</keyword>
<feature type="domain" description="ABC transporter" evidence="7">
    <location>
        <begin position="65"/>
        <end position="313"/>
    </location>
</feature>
<evidence type="ECO:0000313" key="8">
    <source>
        <dbReference type="EMBL" id="NNH13887.1"/>
    </source>
</evidence>
<evidence type="ECO:0000256" key="5">
    <source>
        <dbReference type="ARBA" id="ARBA00022840"/>
    </source>
</evidence>
<dbReference type="PANTHER" id="PTHR45772">
    <property type="entry name" value="CONSERVED COMPONENT OF ABC TRANSPORTER FOR NATURAL AMINO ACIDS-RELATED"/>
    <property type="match status" value="1"/>
</dbReference>
<evidence type="ECO:0000256" key="2">
    <source>
        <dbReference type="ARBA" id="ARBA00022475"/>
    </source>
</evidence>
<keyword evidence="1" id="KW-0813">Transport</keyword>
<name>A0A849BN05_9BURK</name>
<dbReference type="PROSITE" id="PS50893">
    <property type="entry name" value="ABC_TRANSPORTER_2"/>
    <property type="match status" value="1"/>
</dbReference>
<evidence type="ECO:0000256" key="6">
    <source>
        <dbReference type="SAM" id="MobiDB-lite"/>
    </source>
</evidence>
<evidence type="ECO:0000256" key="4">
    <source>
        <dbReference type="ARBA" id="ARBA00022741"/>
    </source>
</evidence>
<dbReference type="GO" id="GO:0005524">
    <property type="term" value="F:ATP binding"/>
    <property type="evidence" value="ECO:0007669"/>
    <property type="project" value="UniProtKB-KW"/>
</dbReference>
<proteinExistence type="predicted"/>
<dbReference type="EMBL" id="JABEMD010000063">
    <property type="protein sequence ID" value="NNH13887.1"/>
    <property type="molecule type" value="Genomic_DNA"/>
</dbReference>
<evidence type="ECO:0000256" key="1">
    <source>
        <dbReference type="ARBA" id="ARBA00022448"/>
    </source>
</evidence>
<comment type="caution">
    <text evidence="8">The sequence shown here is derived from an EMBL/GenBank/DDBJ whole genome shotgun (WGS) entry which is preliminary data.</text>
</comment>
<dbReference type="PANTHER" id="PTHR45772:SF1">
    <property type="entry name" value="ABC TRANSPORTER ATP-BINDING PROTEIN"/>
    <property type="match status" value="1"/>
</dbReference>
<gene>
    <name evidence="8" type="ORF">HLB16_23845</name>
</gene>
<accession>A0A849BN05</accession>
<evidence type="ECO:0000259" key="7">
    <source>
        <dbReference type="PROSITE" id="PS50893"/>
    </source>
</evidence>
<dbReference type="InterPro" id="IPR003439">
    <property type="entry name" value="ABC_transporter-like_ATP-bd"/>
</dbReference>
<feature type="region of interest" description="Disordered" evidence="6">
    <location>
        <begin position="1"/>
        <end position="55"/>
    </location>
</feature>
<dbReference type="Pfam" id="PF12399">
    <property type="entry name" value="BCA_ABC_TP_C"/>
    <property type="match status" value="1"/>
</dbReference>
<keyword evidence="5 8" id="KW-0067">ATP-binding</keyword>
<keyword evidence="3" id="KW-0472">Membrane</keyword>
<evidence type="ECO:0000313" key="9">
    <source>
        <dbReference type="Proteomes" id="UP000542973"/>
    </source>
</evidence>
<dbReference type="Proteomes" id="UP000542973">
    <property type="component" value="Unassembled WGS sequence"/>
</dbReference>
<dbReference type="SUPFAM" id="SSF52540">
    <property type="entry name" value="P-loop containing nucleoside triphosphate hydrolases"/>
    <property type="match status" value="1"/>
</dbReference>
<dbReference type="InterPro" id="IPR032823">
    <property type="entry name" value="BCA_ABC_TP_C"/>
</dbReference>
<sequence length="315" mass="34221">MTQMAWQGVERRADGSPEWAGAGPGAGTSAAGEPLAEGGVATGAESKSNQRATGATATRHGEVILDLQHISLSFGGVKALTDISFDVREHEIRAIIGPNGAGKSSMLNVINGVYHPQQGRIVFRGEERRKMNPTAAARQGIARTFQNIALFKGMTVLDNIMTGRNTRFRSGLLANALSWGPARNEEIAHRRKVEEVIDFLEIQSIRKTPVGRLPYGLQKRVELARALAAEPSLLLLDEPMAGMNVEEKQDMCRFILDVNQQFGTTIVLIEHDMGVVMDISDRVVVLDYGKKIGDGTPEQVKSNPEVIRAYLGASH</sequence>
<dbReference type="CDD" id="cd03219">
    <property type="entry name" value="ABC_Mj1267_LivG_branched"/>
    <property type="match status" value="1"/>
</dbReference>
<dbReference type="InterPro" id="IPR003593">
    <property type="entry name" value="AAA+_ATPase"/>
</dbReference>
<dbReference type="GO" id="GO:0016887">
    <property type="term" value="F:ATP hydrolysis activity"/>
    <property type="evidence" value="ECO:0007669"/>
    <property type="project" value="InterPro"/>
</dbReference>
<feature type="compositionally biased region" description="Polar residues" evidence="6">
    <location>
        <begin position="45"/>
        <end position="55"/>
    </location>
</feature>
<dbReference type="Gene3D" id="3.40.50.300">
    <property type="entry name" value="P-loop containing nucleotide triphosphate hydrolases"/>
    <property type="match status" value="1"/>
</dbReference>
<keyword evidence="3" id="KW-0997">Cell inner membrane</keyword>
<dbReference type="AlphaFoldDB" id="A0A849BN05"/>